<proteinExistence type="predicted"/>
<evidence type="ECO:0000256" key="4">
    <source>
        <dbReference type="SAM" id="Phobius"/>
    </source>
</evidence>
<protein>
    <recommendedName>
        <fullName evidence="5">P-type domain-containing protein</fullName>
    </recommendedName>
</protein>
<dbReference type="PROSITE" id="PS51448">
    <property type="entry name" value="P_TREFOIL_2"/>
    <property type="match status" value="1"/>
</dbReference>
<dbReference type="Gene3D" id="4.10.110.10">
    <property type="entry name" value="Spasmolytic Protein, domain 1"/>
    <property type="match status" value="1"/>
</dbReference>
<keyword evidence="4" id="KW-0472">Membrane</keyword>
<feature type="disulfide bond" evidence="2">
    <location>
        <begin position="75"/>
        <end position="101"/>
    </location>
</feature>
<name>A0A8S4P8H5_OWEFU</name>
<evidence type="ECO:0000256" key="3">
    <source>
        <dbReference type="SAM" id="MobiDB-lite"/>
    </source>
</evidence>
<organism evidence="6 7">
    <name type="scientific">Owenia fusiformis</name>
    <name type="common">Polychaete worm</name>
    <dbReference type="NCBI Taxonomy" id="6347"/>
    <lineage>
        <taxon>Eukaryota</taxon>
        <taxon>Metazoa</taxon>
        <taxon>Spiralia</taxon>
        <taxon>Lophotrochozoa</taxon>
        <taxon>Annelida</taxon>
        <taxon>Polychaeta</taxon>
        <taxon>Sedentaria</taxon>
        <taxon>Canalipalpata</taxon>
        <taxon>Sabellida</taxon>
        <taxon>Oweniida</taxon>
        <taxon>Oweniidae</taxon>
        <taxon>Owenia</taxon>
    </lineage>
</organism>
<gene>
    <name evidence="6" type="ORF">OFUS_LOCUS15755</name>
</gene>
<feature type="region of interest" description="Disordered" evidence="3">
    <location>
        <begin position="142"/>
        <end position="163"/>
    </location>
</feature>
<feature type="disulfide bond" evidence="2">
    <location>
        <begin position="95"/>
        <end position="112"/>
    </location>
</feature>
<evidence type="ECO:0000259" key="5">
    <source>
        <dbReference type="PROSITE" id="PS51448"/>
    </source>
</evidence>
<feature type="transmembrane region" description="Helical" evidence="4">
    <location>
        <begin position="298"/>
        <end position="322"/>
    </location>
</feature>
<dbReference type="EMBL" id="CAIIXF020000007">
    <property type="protein sequence ID" value="CAH1790566.1"/>
    <property type="molecule type" value="Genomic_DNA"/>
</dbReference>
<dbReference type="SUPFAM" id="SSF57492">
    <property type="entry name" value="Trefoil"/>
    <property type="match status" value="1"/>
</dbReference>
<evidence type="ECO:0000256" key="1">
    <source>
        <dbReference type="ARBA" id="ARBA00023157"/>
    </source>
</evidence>
<reference evidence="6" key="1">
    <citation type="submission" date="2022-03" db="EMBL/GenBank/DDBJ databases">
        <authorList>
            <person name="Martin C."/>
        </authorList>
    </citation>
    <scope>NUCLEOTIDE SEQUENCE</scope>
</reference>
<keyword evidence="4" id="KW-0812">Transmembrane</keyword>
<dbReference type="Proteomes" id="UP000749559">
    <property type="component" value="Unassembled WGS sequence"/>
</dbReference>
<comment type="caution">
    <text evidence="6">The sequence shown here is derived from an EMBL/GenBank/DDBJ whole genome shotgun (WGS) entry which is preliminary data.</text>
</comment>
<sequence length="486" mass="52508">MHGTYLYQLYKKYILQNASSSCPMLQVIAANCVSQNSDTKGLNGLHQGFAGLALIQEVTSEGSTCEPVYDFLKTCIFDTNHYTRDNCGHSSETSCIQAKCCWDNTVHEVPWCYCHKNILEITSAVPTAAPTTTATTDWTTAESTTATTAESTVATTAESTVATTGETKAGSTIAITAATEAESTVATTAETKAGSTIATIATTEANTETVSNTAEIPSVSTNNTAATIKPPVSTDMITLTVVEITDATTTSQTTTTIIASTPRTVAISTSSGAGGEQKCVEPEFIVIFNNWCPHRQTFFAVTTAIVFILVLAMVMVCACLVCRGKNNRTGDIHIHNTGTMLPHLGYNNALYDYNNEPEKSKNIRQTPIVPPRIPAKSLQGRYMGNEQVYGSASNGKDWLSGSDNRKDLLLYGSRPLGFQENKQSFQSLYGMYDNDIYDSSPMAELNNVTSNQHVLIGRPKIRKKPTYPSHMLSDNNVPDMGGSKMY</sequence>
<evidence type="ECO:0000313" key="7">
    <source>
        <dbReference type="Proteomes" id="UP000749559"/>
    </source>
</evidence>
<feature type="region of interest" description="Disordered" evidence="3">
    <location>
        <begin position="465"/>
        <end position="486"/>
    </location>
</feature>
<comment type="caution">
    <text evidence="2">Lacks conserved residue(s) required for the propagation of feature annotation.</text>
</comment>
<keyword evidence="1 2" id="KW-1015">Disulfide bond</keyword>
<dbReference type="CDD" id="cd00111">
    <property type="entry name" value="Trefoil"/>
    <property type="match status" value="1"/>
</dbReference>
<dbReference type="InterPro" id="IPR000519">
    <property type="entry name" value="P_trefoil_dom"/>
</dbReference>
<dbReference type="OrthoDB" id="10051464at2759"/>
<keyword evidence="4" id="KW-1133">Transmembrane helix</keyword>
<feature type="domain" description="P-type" evidence="5">
    <location>
        <begin position="73"/>
        <end position="116"/>
    </location>
</feature>
<dbReference type="InterPro" id="IPR044913">
    <property type="entry name" value="P_trefoil_dom_sf"/>
</dbReference>
<accession>A0A8S4P8H5</accession>
<dbReference type="AlphaFoldDB" id="A0A8S4P8H5"/>
<keyword evidence="7" id="KW-1185">Reference proteome</keyword>
<evidence type="ECO:0000313" key="6">
    <source>
        <dbReference type="EMBL" id="CAH1790566.1"/>
    </source>
</evidence>
<dbReference type="Pfam" id="PF00088">
    <property type="entry name" value="Trefoil"/>
    <property type="match status" value="1"/>
</dbReference>
<evidence type="ECO:0000256" key="2">
    <source>
        <dbReference type="PROSITE-ProRule" id="PRU00779"/>
    </source>
</evidence>